<dbReference type="CDD" id="cd01647">
    <property type="entry name" value="RT_LTR"/>
    <property type="match status" value="1"/>
</dbReference>
<evidence type="ECO:0000313" key="1">
    <source>
        <dbReference type="EMBL" id="KAL3695982.1"/>
    </source>
</evidence>
<dbReference type="Gene3D" id="3.30.70.270">
    <property type="match status" value="2"/>
</dbReference>
<dbReference type="InterPro" id="IPR053134">
    <property type="entry name" value="RNA-dir_DNA_polymerase"/>
</dbReference>
<protein>
    <submittedName>
        <fullName evidence="1">Uncharacterized protein</fullName>
    </submittedName>
</protein>
<dbReference type="InterPro" id="IPR043502">
    <property type="entry name" value="DNA/RNA_pol_sf"/>
</dbReference>
<dbReference type="EMBL" id="JBJQOH010000002">
    <property type="protein sequence ID" value="KAL3695982.1"/>
    <property type="molecule type" value="Genomic_DNA"/>
</dbReference>
<dbReference type="PANTHER" id="PTHR24559">
    <property type="entry name" value="TRANSPOSON TY3-I GAG-POL POLYPROTEIN"/>
    <property type="match status" value="1"/>
</dbReference>
<reference evidence="1 2" key="1">
    <citation type="submission" date="2024-09" db="EMBL/GenBank/DDBJ databases">
        <title>Chromosome-scale assembly of Riccia sorocarpa.</title>
        <authorList>
            <person name="Paukszto L."/>
        </authorList>
    </citation>
    <scope>NUCLEOTIDE SEQUENCE [LARGE SCALE GENOMIC DNA]</scope>
    <source>
        <strain evidence="1">LP-2024</strain>
        <tissue evidence="1">Aerial parts of the thallus</tissue>
    </source>
</reference>
<dbReference type="InterPro" id="IPR043128">
    <property type="entry name" value="Rev_trsase/Diguanyl_cyclase"/>
</dbReference>
<accession>A0ABD3I0J3</accession>
<dbReference type="PANTHER" id="PTHR24559:SF444">
    <property type="entry name" value="REVERSE TRANSCRIPTASE DOMAIN-CONTAINING PROTEIN"/>
    <property type="match status" value="1"/>
</dbReference>
<dbReference type="Proteomes" id="UP001633002">
    <property type="component" value="Unassembled WGS sequence"/>
</dbReference>
<proteinExistence type="predicted"/>
<comment type="caution">
    <text evidence="1">The sequence shown here is derived from an EMBL/GenBank/DDBJ whole genome shotgun (WGS) entry which is preliminary data.</text>
</comment>
<gene>
    <name evidence="1" type="ORF">R1sor_010058</name>
</gene>
<organism evidence="1 2">
    <name type="scientific">Riccia sorocarpa</name>
    <dbReference type="NCBI Taxonomy" id="122646"/>
    <lineage>
        <taxon>Eukaryota</taxon>
        <taxon>Viridiplantae</taxon>
        <taxon>Streptophyta</taxon>
        <taxon>Embryophyta</taxon>
        <taxon>Marchantiophyta</taxon>
        <taxon>Marchantiopsida</taxon>
        <taxon>Marchantiidae</taxon>
        <taxon>Marchantiales</taxon>
        <taxon>Ricciaceae</taxon>
        <taxon>Riccia</taxon>
    </lineage>
</organism>
<sequence>MTKTLVSQELLCEDEKISGVYEEEGFDVNVESLVENMKEKPKSESVSVSVSHGMYSVVGEAIESLVREREHEVRVDTKYKSVTKKVRPVATQLPKDCEEKMELASSQRKLRDPRRVGHKFTAETLKELQVGGGDFLTTAEKAEFVKMLKLHGKAFTFQLGEIGCVDPSIVAHMVIFTVSHAPWDLKPIPVPKALLPKLVELLKERTRMRILEPSIGPYSNRWFTVPKKSGALRFIKDMQPANRVTIRNMGSGPVIDEFAEAFAGRAIYSMGDLYSEYDQFQLNAMNKVLRDFIPEKTMPFLDDILIKGCVVEEKDETLDENGCRRFVVDHIRDVAMILTSLEEVGLTLSGAKSVFGVPEVIVVGHICGAFGRKPSPVKVDVIVRIKDCRSVTELRSLELVSWSLYILPDMDPALCTHLRTALRVAAKGEEVQMGE</sequence>
<name>A0ABD3I0J3_9MARC</name>
<keyword evidence="2" id="KW-1185">Reference proteome</keyword>
<dbReference type="Gene3D" id="3.10.10.10">
    <property type="entry name" value="HIV Type 1 Reverse Transcriptase, subunit A, domain 1"/>
    <property type="match status" value="1"/>
</dbReference>
<dbReference type="SUPFAM" id="SSF56672">
    <property type="entry name" value="DNA/RNA polymerases"/>
    <property type="match status" value="1"/>
</dbReference>
<evidence type="ECO:0000313" key="2">
    <source>
        <dbReference type="Proteomes" id="UP001633002"/>
    </source>
</evidence>
<dbReference type="AlphaFoldDB" id="A0ABD3I0J3"/>